<dbReference type="CDD" id="cd04301">
    <property type="entry name" value="NAT_SF"/>
    <property type="match status" value="1"/>
</dbReference>
<dbReference type="Proteomes" id="UP000029409">
    <property type="component" value="Chromosome"/>
</dbReference>
<dbReference type="KEGG" id="pdu:PDUR_17135"/>
<dbReference type="GO" id="GO:0016747">
    <property type="term" value="F:acyltransferase activity, transferring groups other than amino-acyl groups"/>
    <property type="evidence" value="ECO:0007669"/>
    <property type="project" value="InterPro"/>
</dbReference>
<reference evidence="4 5" key="1">
    <citation type="submission" date="2014-08" db="EMBL/GenBank/DDBJ databases">
        <title>Comparative genomics of the Paenibacillus odorifer group.</title>
        <authorList>
            <person name="den Bakker H.C."/>
            <person name="Tsai Y.-C."/>
            <person name="Martin N."/>
            <person name="Korlach J."/>
            <person name="Wiedmann M."/>
        </authorList>
    </citation>
    <scope>NUCLEOTIDE SEQUENCE [LARGE SCALE GENOMIC DNA]</scope>
    <source>
        <strain evidence="4 5">DSM 1735</strain>
    </source>
</reference>
<dbReference type="Pfam" id="PF00583">
    <property type="entry name" value="Acetyltransf_1"/>
    <property type="match status" value="1"/>
</dbReference>
<dbReference type="PROSITE" id="PS51186">
    <property type="entry name" value="GNAT"/>
    <property type="match status" value="1"/>
</dbReference>
<keyword evidence="5" id="KW-1185">Reference proteome</keyword>
<dbReference type="Gene3D" id="3.40.630.30">
    <property type="match status" value="1"/>
</dbReference>
<evidence type="ECO:0000313" key="4">
    <source>
        <dbReference type="EMBL" id="AIQ13446.1"/>
    </source>
</evidence>
<dbReference type="InterPro" id="IPR050832">
    <property type="entry name" value="Bact_Acetyltransf"/>
</dbReference>
<dbReference type="eggNOG" id="COG0456">
    <property type="taxonomic scope" value="Bacteria"/>
</dbReference>
<gene>
    <name evidence="4" type="ORF">PDUR_17135</name>
</gene>
<dbReference type="OrthoDB" id="9797826at2"/>
<evidence type="ECO:0000259" key="3">
    <source>
        <dbReference type="PROSITE" id="PS51186"/>
    </source>
</evidence>
<evidence type="ECO:0000256" key="1">
    <source>
        <dbReference type="ARBA" id="ARBA00022679"/>
    </source>
</evidence>
<dbReference type="InterPro" id="IPR016181">
    <property type="entry name" value="Acyl_CoA_acyltransferase"/>
</dbReference>
<protein>
    <submittedName>
        <fullName evidence="4">Histone acetyltransferase</fullName>
    </submittedName>
</protein>
<dbReference type="PANTHER" id="PTHR43877">
    <property type="entry name" value="AMINOALKYLPHOSPHONATE N-ACETYLTRANSFERASE-RELATED-RELATED"/>
    <property type="match status" value="1"/>
</dbReference>
<name>A0A089HNB2_PAEDU</name>
<evidence type="ECO:0000313" key="5">
    <source>
        <dbReference type="Proteomes" id="UP000029409"/>
    </source>
</evidence>
<dbReference type="AlphaFoldDB" id="A0A089HNB2"/>
<dbReference type="SUPFAM" id="SSF55729">
    <property type="entry name" value="Acyl-CoA N-acyltransferases (Nat)"/>
    <property type="match status" value="1"/>
</dbReference>
<organism evidence="4 5">
    <name type="scientific">Paenibacillus durus</name>
    <name type="common">Paenibacillus azotofixans</name>
    <dbReference type="NCBI Taxonomy" id="44251"/>
    <lineage>
        <taxon>Bacteria</taxon>
        <taxon>Bacillati</taxon>
        <taxon>Bacillota</taxon>
        <taxon>Bacilli</taxon>
        <taxon>Bacillales</taxon>
        <taxon>Paenibacillaceae</taxon>
        <taxon>Paenibacillus</taxon>
    </lineage>
</organism>
<sequence>MNSSTQAPVLQIRNIDMNDLETITALLRGFGYPTTLNVMKERLEAVKNDPAYCTLVAEVDGQTVGMIELRQVISYCKEQESVAEVTAIIVEESLRRSGLGKRLIAAGEDWARGRQCKQIFLSSGNRVERAPAHAFYRHLGFEQNGYRFCKSLF</sequence>
<dbReference type="RefSeq" id="WP_042207244.1">
    <property type="nucleotide sequence ID" value="NZ_CP009288.1"/>
</dbReference>
<accession>A0A089HNB2</accession>
<keyword evidence="2" id="KW-0012">Acyltransferase</keyword>
<dbReference type="EMBL" id="CP009288">
    <property type="protein sequence ID" value="AIQ13446.1"/>
    <property type="molecule type" value="Genomic_DNA"/>
</dbReference>
<dbReference type="InterPro" id="IPR000182">
    <property type="entry name" value="GNAT_dom"/>
</dbReference>
<dbReference type="STRING" id="44251.PDUR_17135"/>
<feature type="domain" description="N-acetyltransferase" evidence="3">
    <location>
        <begin position="10"/>
        <end position="153"/>
    </location>
</feature>
<keyword evidence="1 4" id="KW-0808">Transferase</keyword>
<evidence type="ECO:0000256" key="2">
    <source>
        <dbReference type="ARBA" id="ARBA00023315"/>
    </source>
</evidence>
<proteinExistence type="predicted"/>